<keyword evidence="8" id="KW-1185">Reference proteome</keyword>
<name>A0A0A1SIX0_9HYPO</name>
<dbReference type="GO" id="GO:0008270">
    <property type="term" value="F:zinc ion binding"/>
    <property type="evidence" value="ECO:0007669"/>
    <property type="project" value="InterPro"/>
</dbReference>
<dbReference type="CDD" id="cd12148">
    <property type="entry name" value="fungal_TF_MHR"/>
    <property type="match status" value="1"/>
</dbReference>
<evidence type="ECO:0000256" key="4">
    <source>
        <dbReference type="ARBA" id="ARBA00023242"/>
    </source>
</evidence>
<organism evidence="7 8">
    <name type="scientific">[Torrubiella] hemipterigena</name>
    <dbReference type="NCBI Taxonomy" id="1531966"/>
    <lineage>
        <taxon>Eukaryota</taxon>
        <taxon>Fungi</taxon>
        <taxon>Dikarya</taxon>
        <taxon>Ascomycota</taxon>
        <taxon>Pezizomycotina</taxon>
        <taxon>Sordariomycetes</taxon>
        <taxon>Hypocreomycetidae</taxon>
        <taxon>Hypocreales</taxon>
        <taxon>Clavicipitaceae</taxon>
        <taxon>Clavicipitaceae incertae sedis</taxon>
        <taxon>'Torrubiella' clade</taxon>
    </lineage>
</organism>
<evidence type="ECO:0000256" key="3">
    <source>
        <dbReference type="ARBA" id="ARBA00023163"/>
    </source>
</evidence>
<evidence type="ECO:0000256" key="1">
    <source>
        <dbReference type="ARBA" id="ARBA00022723"/>
    </source>
</evidence>
<feature type="region of interest" description="Disordered" evidence="5">
    <location>
        <begin position="1"/>
        <end position="25"/>
    </location>
</feature>
<dbReference type="InterPro" id="IPR007219">
    <property type="entry name" value="XnlR_reg_dom"/>
</dbReference>
<dbReference type="Gene3D" id="4.10.240.10">
    <property type="entry name" value="Zn(2)-C6 fungal-type DNA-binding domain"/>
    <property type="match status" value="1"/>
</dbReference>
<dbReference type="SMART" id="SM00066">
    <property type="entry name" value="GAL4"/>
    <property type="match status" value="1"/>
</dbReference>
<dbReference type="GO" id="GO:0006351">
    <property type="term" value="P:DNA-templated transcription"/>
    <property type="evidence" value="ECO:0007669"/>
    <property type="project" value="InterPro"/>
</dbReference>
<dbReference type="STRING" id="1531966.A0A0A1SIX0"/>
<evidence type="ECO:0000313" key="7">
    <source>
        <dbReference type="EMBL" id="CEJ80078.1"/>
    </source>
</evidence>
<dbReference type="PROSITE" id="PS50048">
    <property type="entry name" value="ZN2_CY6_FUNGAL_2"/>
    <property type="match status" value="1"/>
</dbReference>
<dbReference type="GO" id="GO:0003677">
    <property type="term" value="F:DNA binding"/>
    <property type="evidence" value="ECO:0007669"/>
    <property type="project" value="InterPro"/>
</dbReference>
<protein>
    <recommendedName>
        <fullName evidence="6">Zn(2)-C6 fungal-type domain-containing protein</fullName>
    </recommendedName>
</protein>
<evidence type="ECO:0000256" key="5">
    <source>
        <dbReference type="SAM" id="MobiDB-lite"/>
    </source>
</evidence>
<dbReference type="AlphaFoldDB" id="A0A0A1SIX0"/>
<evidence type="ECO:0000259" key="6">
    <source>
        <dbReference type="PROSITE" id="PS50048"/>
    </source>
</evidence>
<proteinExistence type="predicted"/>
<dbReference type="CDD" id="cd00067">
    <property type="entry name" value="GAL4"/>
    <property type="match status" value="1"/>
</dbReference>
<feature type="compositionally biased region" description="Basic residues" evidence="5">
    <location>
        <begin position="11"/>
        <end position="25"/>
    </location>
</feature>
<accession>A0A0A1SIX0</accession>
<dbReference type="Pfam" id="PF04082">
    <property type="entry name" value="Fungal_trans"/>
    <property type="match status" value="1"/>
</dbReference>
<dbReference type="GO" id="GO:0000981">
    <property type="term" value="F:DNA-binding transcription factor activity, RNA polymerase II-specific"/>
    <property type="evidence" value="ECO:0007669"/>
    <property type="project" value="InterPro"/>
</dbReference>
<dbReference type="EMBL" id="CDHN01000001">
    <property type="protein sequence ID" value="CEJ80078.1"/>
    <property type="molecule type" value="Genomic_DNA"/>
</dbReference>
<keyword evidence="2" id="KW-0805">Transcription regulation</keyword>
<evidence type="ECO:0000256" key="2">
    <source>
        <dbReference type="ARBA" id="ARBA00023015"/>
    </source>
</evidence>
<sequence>MEGSPRDGHSVKHRLPVNPRRHKVAPDKRKRVTTACNSCNVRRVKCSGQQPCNACAASKRECVYPAVVEKVQVEKAEFDAMRRKIEVYEKALQEIQPDAARRTELLHQLAASSPGSTGSQTAVNSSPQAIHAMIDESDAKEATAKLLYDADGTRRFVGETSGPAFLDRIKELIRAAVIDSNDKPKTSIPIDSSKFLSSLGEFHTFSTIAQFDYDANPLTLPPKDDLQHMLNETRHVFQDGNGSWPSGGIYWYGRINKFSNLPKPFDVITANDLAKFPEVPRIHASLALHVFGCCKWPQEDTVVDRPGDVFFARAARSFQYALDGRNCSVHTISALALMATYLLEETKRDAAYMHISSAVQMCIILGIHRMFRDESTRRLFWTVYCLDRWIGCVLGRPPMISDDAIQVGEPEDDPNDPDMPNAAGLRAHIALSRISGHVVCNMYRIAPFDGKERSELAQNPAQVLWMLEEFKRKLPPTLQLDFEGTSNDPGTLSIHMRANQLIIIATRPLFLIAVKKALAERMMLKDIAADLGRRLGPLTHCIEAARHNFFHTTQLSLARRYTRPSHQTFHYVFTATTCLIMEDLVYDRNTRSAEELARKDRDIDAGIHLLQEDEKHRLMPLNNSCVNTLQDLKELVNRLITWPVQQQPPSKDLDMTSEDGIASLSLDPDFTPPSKAVPNGTVYGEIATWMDNDWLMQDNYVEH</sequence>
<dbReference type="PANTHER" id="PTHR47424:SF6">
    <property type="entry name" value="PROLINE UTILIZATION TRANS-ACTIVATOR"/>
    <property type="match status" value="1"/>
</dbReference>
<dbReference type="InterPro" id="IPR036864">
    <property type="entry name" value="Zn2-C6_fun-type_DNA-bd_sf"/>
</dbReference>
<dbReference type="InterPro" id="IPR051127">
    <property type="entry name" value="Fungal_SecMet_Regulators"/>
</dbReference>
<keyword evidence="1" id="KW-0479">Metal-binding</keyword>
<dbReference type="Pfam" id="PF00172">
    <property type="entry name" value="Zn_clus"/>
    <property type="match status" value="1"/>
</dbReference>
<evidence type="ECO:0000313" key="8">
    <source>
        <dbReference type="Proteomes" id="UP000039046"/>
    </source>
</evidence>
<feature type="compositionally biased region" description="Basic and acidic residues" evidence="5">
    <location>
        <begin position="1"/>
        <end position="10"/>
    </location>
</feature>
<dbReference type="SMART" id="SM00906">
    <property type="entry name" value="Fungal_trans"/>
    <property type="match status" value="1"/>
</dbReference>
<gene>
    <name evidence="7" type="ORF">VHEMI00283</name>
</gene>
<dbReference type="PANTHER" id="PTHR47424">
    <property type="entry name" value="REGULATORY PROTEIN GAL4"/>
    <property type="match status" value="1"/>
</dbReference>
<feature type="domain" description="Zn(2)-C6 fungal-type" evidence="6">
    <location>
        <begin position="35"/>
        <end position="64"/>
    </location>
</feature>
<dbReference type="OrthoDB" id="3266505at2759"/>
<keyword evidence="4" id="KW-0539">Nucleus</keyword>
<dbReference type="InterPro" id="IPR001138">
    <property type="entry name" value="Zn2Cys6_DnaBD"/>
</dbReference>
<dbReference type="HOGENOM" id="CLU_009888_1_0_1"/>
<keyword evidence="3" id="KW-0804">Transcription</keyword>
<reference evidence="7 8" key="1">
    <citation type="journal article" date="2015" name="Genome Announc.">
        <title>Draft Genome Sequence and Gene Annotation of the Entomopathogenic Fungus Verticillium hemipterigenum.</title>
        <authorList>
            <person name="Horn F."/>
            <person name="Habel A."/>
            <person name="Scharf D.H."/>
            <person name="Dworschak J."/>
            <person name="Brakhage A.A."/>
            <person name="Guthke R."/>
            <person name="Hertweck C."/>
            <person name="Linde J."/>
        </authorList>
    </citation>
    <scope>NUCLEOTIDE SEQUENCE [LARGE SCALE GENOMIC DNA]</scope>
</reference>
<dbReference type="Proteomes" id="UP000039046">
    <property type="component" value="Unassembled WGS sequence"/>
</dbReference>
<dbReference type="SUPFAM" id="SSF57701">
    <property type="entry name" value="Zn2/Cys6 DNA-binding domain"/>
    <property type="match status" value="1"/>
</dbReference>